<geneLocation type="plasmid" evidence="1 2">
    <name>pROLI127</name>
</geneLocation>
<dbReference type="RefSeq" id="WP_187431984.1">
    <property type="nucleotide sequence ID" value="NZ_CP143424.1"/>
</dbReference>
<organism evidence="1 2">
    <name type="scientific">Roseobacter fucihabitans</name>
    <dbReference type="NCBI Taxonomy" id="1537242"/>
    <lineage>
        <taxon>Bacteria</taxon>
        <taxon>Pseudomonadati</taxon>
        <taxon>Pseudomonadota</taxon>
        <taxon>Alphaproteobacteria</taxon>
        <taxon>Rhodobacterales</taxon>
        <taxon>Roseobacteraceae</taxon>
        <taxon>Roseobacter</taxon>
    </lineage>
</organism>
<evidence type="ECO:0008006" key="3">
    <source>
        <dbReference type="Google" id="ProtNLM"/>
    </source>
</evidence>
<gene>
    <name evidence="1" type="ORF">ROLI_045630</name>
</gene>
<accession>A0ABZ2C1S7</accession>
<sequence length="199" mass="22538">MDQGYAERGDITVISDGEECLKQLAAMLPQPATHILNWVYISMKLQPLVQMALTAPEGHGLFEQDIDRIKWRLLNGQPKRALDLATAVRSKFFSEIGHCFWARRANKLLQKLTTYIGRNSDSVINYAERHRAGHRTASDKRANTKYGPVPLSYRSRCSFKPPSVRKRLGFSNPVLNGGGADYRTRLCIRVRATLKCDSF</sequence>
<proteinExistence type="predicted"/>
<keyword evidence="1" id="KW-0614">Plasmid</keyword>
<evidence type="ECO:0000313" key="2">
    <source>
        <dbReference type="Proteomes" id="UP001318682"/>
    </source>
</evidence>
<reference evidence="1 2" key="2">
    <citation type="submission" date="2024-01" db="EMBL/GenBank/DDBJ databases">
        <title>Roseobacter fucihabitans sp. nov., isolated from the brown alga Fucus spiralis.</title>
        <authorList>
            <person name="Hahnke S."/>
            <person name="Berger M."/>
            <person name="Schlingloff A."/>
            <person name="Athale I."/>
            <person name="Neumann-Schaal M."/>
            <person name="Adenaya A."/>
            <person name="Poehlein A."/>
            <person name="Daniel R."/>
            <person name="Pertersen J."/>
            <person name="Brinkhoff T."/>
        </authorList>
    </citation>
    <scope>NUCLEOTIDE SEQUENCE [LARGE SCALE GENOMIC DNA]</scope>
    <source>
        <strain evidence="1 2">B14</strain>
        <plasmid evidence="1 2">pROLI127</plasmid>
    </source>
</reference>
<protein>
    <recommendedName>
        <fullName evidence="3">Transposase</fullName>
    </recommendedName>
</protein>
<keyword evidence="2" id="KW-1185">Reference proteome</keyword>
<reference evidence="1 2" key="1">
    <citation type="submission" date="2015-07" db="EMBL/GenBank/DDBJ databases">
        <authorList>
            <person name="Voget S."/>
            <person name="Dogs M."/>
            <person name="Brinkhoff T.H."/>
            <person name="Daniel R."/>
        </authorList>
    </citation>
    <scope>NUCLEOTIDE SEQUENCE [LARGE SCALE GENOMIC DNA]</scope>
    <source>
        <strain evidence="1 2">B14</strain>
        <plasmid evidence="1 2">pROLI127</plasmid>
    </source>
</reference>
<evidence type="ECO:0000313" key="1">
    <source>
        <dbReference type="EMBL" id="WVX51461.1"/>
    </source>
</evidence>
<name>A0ABZ2C1S7_9RHOB</name>
<dbReference type="EMBL" id="CP143424">
    <property type="protein sequence ID" value="WVX51461.1"/>
    <property type="molecule type" value="Genomic_DNA"/>
</dbReference>
<dbReference type="Proteomes" id="UP001318682">
    <property type="component" value="Plasmid pROLI127"/>
</dbReference>